<dbReference type="Pfam" id="PF00106">
    <property type="entry name" value="adh_short"/>
    <property type="match status" value="1"/>
</dbReference>
<dbReference type="AlphaFoldDB" id="A0A495AAG8"/>
<organism evidence="4 5">
    <name type="scientific">Kocuria tytonis</name>
    <dbReference type="NCBI Taxonomy" id="2054280"/>
    <lineage>
        <taxon>Bacteria</taxon>
        <taxon>Bacillati</taxon>
        <taxon>Actinomycetota</taxon>
        <taxon>Actinomycetes</taxon>
        <taxon>Micrococcales</taxon>
        <taxon>Micrococcaceae</taxon>
        <taxon>Kocuria</taxon>
    </lineage>
</organism>
<dbReference type="Proteomes" id="UP000249516">
    <property type="component" value="Unassembled WGS sequence"/>
</dbReference>
<dbReference type="CDD" id="cd05233">
    <property type="entry name" value="SDR_c"/>
    <property type="match status" value="1"/>
</dbReference>
<dbReference type="InterPro" id="IPR002347">
    <property type="entry name" value="SDR_fam"/>
</dbReference>
<evidence type="ECO:0000256" key="2">
    <source>
        <dbReference type="ARBA" id="ARBA00023002"/>
    </source>
</evidence>
<dbReference type="PROSITE" id="PS00061">
    <property type="entry name" value="ADH_SHORT"/>
    <property type="match status" value="1"/>
</dbReference>
<dbReference type="InterPro" id="IPR020904">
    <property type="entry name" value="Sc_DH/Rdtase_CS"/>
</dbReference>
<evidence type="ECO:0000256" key="1">
    <source>
        <dbReference type="ARBA" id="ARBA00006484"/>
    </source>
</evidence>
<protein>
    <submittedName>
        <fullName evidence="4">SDR family oxidoreductase</fullName>
    </submittedName>
</protein>
<dbReference type="NCBIfam" id="NF006073">
    <property type="entry name" value="PRK08219.1"/>
    <property type="match status" value="1"/>
</dbReference>
<dbReference type="GO" id="GO:0016491">
    <property type="term" value="F:oxidoreductase activity"/>
    <property type="evidence" value="ECO:0007669"/>
    <property type="project" value="UniProtKB-KW"/>
</dbReference>
<dbReference type="InterPro" id="IPR057326">
    <property type="entry name" value="KR_dom"/>
</dbReference>
<dbReference type="EMBL" id="PNJG02000001">
    <property type="protein sequence ID" value="RKQ36998.1"/>
    <property type="molecule type" value="Genomic_DNA"/>
</dbReference>
<evidence type="ECO:0000313" key="4">
    <source>
        <dbReference type="EMBL" id="RKQ36998.1"/>
    </source>
</evidence>
<dbReference type="InterPro" id="IPR036291">
    <property type="entry name" value="NAD(P)-bd_dom_sf"/>
</dbReference>
<dbReference type="OrthoDB" id="158573at2"/>
<keyword evidence="2" id="KW-0560">Oxidoreductase</keyword>
<dbReference type="PANTHER" id="PTHR44196:SF1">
    <property type="entry name" value="DEHYDROGENASE_REDUCTASE SDR FAMILY MEMBER 7B"/>
    <property type="match status" value="1"/>
</dbReference>
<evidence type="ECO:0000313" key="5">
    <source>
        <dbReference type="Proteomes" id="UP000249516"/>
    </source>
</evidence>
<dbReference type="PRINTS" id="PR00081">
    <property type="entry name" value="GDHRDH"/>
</dbReference>
<dbReference type="SUPFAM" id="SSF51735">
    <property type="entry name" value="NAD(P)-binding Rossmann-fold domains"/>
    <property type="match status" value="1"/>
</dbReference>
<dbReference type="GO" id="GO:0016020">
    <property type="term" value="C:membrane"/>
    <property type="evidence" value="ECO:0007669"/>
    <property type="project" value="TreeGrafter"/>
</dbReference>
<dbReference type="Gene3D" id="3.40.50.720">
    <property type="entry name" value="NAD(P)-binding Rossmann-like Domain"/>
    <property type="match status" value="1"/>
</dbReference>
<dbReference type="RefSeq" id="WP_121030307.1">
    <property type="nucleotide sequence ID" value="NZ_PNJG02000001.1"/>
</dbReference>
<proteinExistence type="inferred from homology"/>
<name>A0A495AAG8_9MICC</name>
<gene>
    <name evidence="4" type="ORF">C1C97_005225</name>
</gene>
<comment type="caution">
    <text evidence="4">The sequence shown here is derived from an EMBL/GenBank/DDBJ whole genome shotgun (WGS) entry which is preliminary data.</text>
</comment>
<feature type="domain" description="Ketoreductase" evidence="3">
    <location>
        <begin position="12"/>
        <end position="194"/>
    </location>
</feature>
<dbReference type="PANTHER" id="PTHR44196">
    <property type="entry name" value="DEHYDROGENASE/REDUCTASE SDR FAMILY MEMBER 7B"/>
    <property type="match status" value="1"/>
</dbReference>
<comment type="similarity">
    <text evidence="1">Belongs to the short-chain dehydrogenases/reductases (SDR) family.</text>
</comment>
<dbReference type="SMART" id="SM00822">
    <property type="entry name" value="PKS_KR"/>
    <property type="match status" value="1"/>
</dbReference>
<accession>A0A495AAG8</accession>
<keyword evidence="5" id="KW-1185">Reference proteome</keyword>
<reference evidence="4 5" key="1">
    <citation type="submission" date="2018-10" db="EMBL/GenBank/DDBJ databases">
        <title>Kocuria tytouropygialis sp. nov., isolated from the uropygial gland of an American barn owl (Tyto furcata).</title>
        <authorList>
            <person name="Braun M.S."/>
            <person name="Wang E."/>
            <person name="Zimmermann S."/>
            <person name="Wagner H."/>
            <person name="Wink M."/>
        </authorList>
    </citation>
    <scope>NUCLEOTIDE SEQUENCE [LARGE SCALE GENOMIC DNA]</scope>
    <source>
        <strain evidence="4 5">442</strain>
    </source>
</reference>
<evidence type="ECO:0000259" key="3">
    <source>
        <dbReference type="SMART" id="SM00822"/>
    </source>
</evidence>
<sequence length="245" mass="26559">MSEQTSQQNPVRTALVTGATRGIGRAVARDLAKDHVVFVGGRSEQDVERLREELSGVGPGTRPFVADVTSDEQVAAAWEPLAREFPGLHVLVHSAGIAPQSTVADAPREMWEQIFDVNVVSVAQLTRLTLPHLRAAGGDVVAINSGSGFTSRASSALYSGTKFALRALTDALREEEREHGVRVSSVHPGRVATDMQRELHEYMGQEYRPEDWIQPEQIAAAVRMAVDAERASAVEVVSVRPSGMR</sequence>